<dbReference type="RefSeq" id="WP_019464561.1">
    <property type="nucleotide sequence ID" value="NZ_ALOY01000130.1"/>
</dbReference>
<keyword evidence="2" id="KW-0732">Signal</keyword>
<dbReference type="STRING" id="1217721.HY57_01315"/>
<dbReference type="GO" id="GO:0030288">
    <property type="term" value="C:outer membrane-bounded periplasmic space"/>
    <property type="evidence" value="ECO:0007669"/>
    <property type="project" value="TreeGrafter"/>
</dbReference>
<feature type="domain" description="Organic solvent tolerance-like N-terminal" evidence="4">
    <location>
        <begin position="32"/>
        <end position="136"/>
    </location>
</feature>
<evidence type="ECO:0000256" key="1">
    <source>
        <dbReference type="ARBA" id="ARBA00022448"/>
    </source>
</evidence>
<dbReference type="GO" id="GO:0017089">
    <property type="term" value="F:glycolipid transfer activity"/>
    <property type="evidence" value="ECO:0007669"/>
    <property type="project" value="TreeGrafter"/>
</dbReference>
<evidence type="ECO:0000313" key="5">
    <source>
        <dbReference type="EMBL" id="AIF45999.1"/>
    </source>
</evidence>
<dbReference type="KEGG" id="dja:HY57_01315"/>
<dbReference type="HOGENOM" id="CLU_095993_5_0_6"/>
<accession>A0A075JVP3</accession>
<dbReference type="Pfam" id="PF03968">
    <property type="entry name" value="LptD_N"/>
    <property type="match status" value="1"/>
</dbReference>
<dbReference type="GO" id="GO:0001530">
    <property type="term" value="F:lipopolysaccharide binding"/>
    <property type="evidence" value="ECO:0007669"/>
    <property type="project" value="InterPro"/>
</dbReference>
<evidence type="ECO:0000313" key="6">
    <source>
        <dbReference type="Proteomes" id="UP000027987"/>
    </source>
</evidence>
<organism evidence="5 6">
    <name type="scientific">Dyella japonica A8</name>
    <dbReference type="NCBI Taxonomy" id="1217721"/>
    <lineage>
        <taxon>Bacteria</taxon>
        <taxon>Pseudomonadati</taxon>
        <taxon>Pseudomonadota</taxon>
        <taxon>Gammaproteobacteria</taxon>
        <taxon>Lysobacterales</taxon>
        <taxon>Rhodanobacteraceae</taxon>
        <taxon>Dyella</taxon>
    </lineage>
</organism>
<dbReference type="PATRIC" id="fig|1217721.7.peg.275"/>
<name>A0A075JVP3_9GAMM</name>
<dbReference type="PANTHER" id="PTHR36504:SF1">
    <property type="entry name" value="LIPOPOLYSACCHARIDE EXPORT SYSTEM PROTEIN LPTA"/>
    <property type="match status" value="1"/>
</dbReference>
<dbReference type="GO" id="GO:0009279">
    <property type="term" value="C:cell outer membrane"/>
    <property type="evidence" value="ECO:0007669"/>
    <property type="project" value="TreeGrafter"/>
</dbReference>
<keyword evidence="6" id="KW-1185">Reference proteome</keyword>
<keyword evidence="5" id="KW-0762">Sugar transport</keyword>
<keyword evidence="3" id="KW-0574">Periplasm</keyword>
<dbReference type="AlphaFoldDB" id="A0A075JVP3"/>
<evidence type="ECO:0000256" key="2">
    <source>
        <dbReference type="ARBA" id="ARBA00022729"/>
    </source>
</evidence>
<dbReference type="Proteomes" id="UP000027987">
    <property type="component" value="Chromosome"/>
</dbReference>
<protein>
    <submittedName>
        <fullName evidence="5">Sugar transporter</fullName>
    </submittedName>
</protein>
<dbReference type="InterPro" id="IPR005653">
    <property type="entry name" value="OstA-like_N"/>
</dbReference>
<evidence type="ECO:0000256" key="3">
    <source>
        <dbReference type="ARBA" id="ARBA00022764"/>
    </source>
</evidence>
<dbReference type="InterPro" id="IPR052037">
    <property type="entry name" value="LPS_export_LptA"/>
</dbReference>
<proteinExistence type="predicted"/>
<sequence length="169" mass="18012">MSLLWLWSVPLPSLAREADRNAPITTVAKVTNAYDSPNSVTTLTGHVKVTQGSLVVTGDSVKLYFDASQQISRAVVTGHPAHIQELDEQGRLIQGDAETLDYDNENRIAVLSKGAVVTMEGQGEVHGDKLTYHFDSTALIGESGEEGLVHGTMLPRHTPGQGAAGVARP</sequence>
<reference evidence="5 6" key="1">
    <citation type="submission" date="2014-07" db="EMBL/GenBank/DDBJ databases">
        <title>Complete Genome Sequence of Dyella japonica Strain A8 Isolated from Malaysian Tropical Soil.</title>
        <authorList>
            <person name="Hui R.K.H."/>
            <person name="Chen J.-W."/>
            <person name="Chan K.-G."/>
            <person name="Leung F.C.C."/>
        </authorList>
    </citation>
    <scope>NUCLEOTIDE SEQUENCE [LARGE SCALE GENOMIC DNA]</scope>
    <source>
        <strain evidence="5 6">A8</strain>
    </source>
</reference>
<dbReference type="EMBL" id="CP008884">
    <property type="protein sequence ID" value="AIF45999.1"/>
    <property type="molecule type" value="Genomic_DNA"/>
</dbReference>
<dbReference type="PANTHER" id="PTHR36504">
    <property type="entry name" value="LIPOPOLYSACCHARIDE EXPORT SYSTEM PROTEIN LPTA"/>
    <property type="match status" value="1"/>
</dbReference>
<keyword evidence="1" id="KW-0813">Transport</keyword>
<gene>
    <name evidence="5" type="ORF">HY57_01315</name>
</gene>
<dbReference type="NCBIfam" id="TIGR03002">
    <property type="entry name" value="outer_YhbN_LptA"/>
    <property type="match status" value="1"/>
</dbReference>
<evidence type="ECO:0000259" key="4">
    <source>
        <dbReference type="Pfam" id="PF03968"/>
    </source>
</evidence>
<dbReference type="Gene3D" id="2.60.450.10">
    <property type="entry name" value="Lipopolysaccharide (LPS) transport protein A like domain"/>
    <property type="match status" value="1"/>
</dbReference>
<dbReference type="GO" id="GO:0015920">
    <property type="term" value="P:lipopolysaccharide transport"/>
    <property type="evidence" value="ECO:0007669"/>
    <property type="project" value="InterPro"/>
</dbReference>
<dbReference type="InterPro" id="IPR014340">
    <property type="entry name" value="LptA"/>
</dbReference>
<dbReference type="OrthoDB" id="9795964at2"/>